<evidence type="ECO:0000256" key="3">
    <source>
        <dbReference type="ARBA" id="ARBA00022771"/>
    </source>
</evidence>
<dbReference type="InterPro" id="IPR002110">
    <property type="entry name" value="Ankyrin_rpt"/>
</dbReference>
<dbReference type="PROSITE" id="PS50297">
    <property type="entry name" value="ANK_REP_REGION"/>
    <property type="match status" value="7"/>
</dbReference>
<accession>A0AAE0DFC9</accession>
<dbReference type="InterPro" id="IPR036770">
    <property type="entry name" value="Ankyrin_rpt-contain_sf"/>
</dbReference>
<dbReference type="InterPro" id="IPR043145">
    <property type="entry name" value="Znf_ZZ_sf"/>
</dbReference>
<dbReference type="SUPFAM" id="SSF57850">
    <property type="entry name" value="RING/U-box"/>
    <property type="match status" value="1"/>
</dbReference>
<dbReference type="Pfam" id="PF12796">
    <property type="entry name" value="Ank_2"/>
    <property type="match status" value="4"/>
</dbReference>
<keyword evidence="2" id="KW-0677">Repeat</keyword>
<dbReference type="InterPro" id="IPR027417">
    <property type="entry name" value="P-loop_NTPase"/>
</dbReference>
<evidence type="ECO:0000256" key="4">
    <source>
        <dbReference type="ARBA" id="ARBA00022833"/>
    </source>
</evidence>
<evidence type="ECO:0000313" key="9">
    <source>
        <dbReference type="EMBL" id="KAK3167561.1"/>
    </source>
</evidence>
<organism evidence="9 10">
    <name type="scientific">Lepraria neglecta</name>
    <dbReference type="NCBI Taxonomy" id="209136"/>
    <lineage>
        <taxon>Eukaryota</taxon>
        <taxon>Fungi</taxon>
        <taxon>Dikarya</taxon>
        <taxon>Ascomycota</taxon>
        <taxon>Pezizomycotina</taxon>
        <taxon>Lecanoromycetes</taxon>
        <taxon>OSLEUM clade</taxon>
        <taxon>Lecanoromycetidae</taxon>
        <taxon>Lecanorales</taxon>
        <taxon>Lecanorineae</taxon>
        <taxon>Stereocaulaceae</taxon>
        <taxon>Lepraria</taxon>
    </lineage>
</organism>
<evidence type="ECO:0000259" key="8">
    <source>
        <dbReference type="Pfam" id="PF24883"/>
    </source>
</evidence>
<sequence>MDPLSATASAASVAHVLHNIYRYGHAVYKSKAEQRQLKGVFERLDEKLNRLKTQETKALKHPDDPMYQGFLAVLKSSKPIQDDENVTPDPTGRNPGALQQLQTDMEKMEAKLVSKSGCRAQSRRLLWYHERKKFQEMIDEFNDWTAAVDSILIPDVIIDTNERVRVIDDKVDDAARDRERINLEKKRKALEKRRKDIVAWLSPLRFRERQSGLLIGVQANLSNPSLLASEEFELWKAGRPWILHCQGKPGAGKTILCATVVRHLTEAFAKHDIPILCMYINHKERGRQSLDNLIASLLKQLIQREGAEFRSPEAKRLYQGAENEGRPDENTFFDALCAEIQCYERVVIVVDALDEASSAIAPRLLDLLHRLPKDKSSVMITSQRPEDGPRNTIQIQCNICKKHPLEVYFQCLTCNGGDFYICQSCRIKGAHGKDSDHELTEPPEVLVDVEPSEAAIRLYVQAALEAELKLGASAPGDNHVSTFGTTSLGRLMRNQPSLKDEILTSVVANADNTYVLAGLYLSSLTNLGLSEAEILAILKSPPEGYSQLYEQHMKRIQAAGIGDPFGHASSLGTRILSWVVCTKRPLSLAELQDALAVDLKKPDFDPAARYDKATIIAVTAGLVTIDNNGKNGNEAVRLNHQTAQQYFDENRERWFPNASAEIAKTALHYLSLKPLSEPCENEWEDKDFQMRKVDYPFLEYAYDYWGTHAAEASSDPAVQAAVMQYVSDSKKIAASIQATWYLKSDATADWDVRKGANGLHVCAWFGLTNAISSLLDQGLDVESKDPNYAQTPLMYACRRGHAATVATLLHREADVNAYSNRGGSAIFEAVGAHHVEALKVLLAGPNTDVNAPHLRKSGISPLILAAQEGYYEIVNALLDHERLEINFKDMNGNTALFHAIQTEHTEIAKCVLDRKDKSLDLNCQNLFGRTALILAATKGQNDIVDQLLNQGADPSIKDQEGGGTAILRAINEGHISTMETMLMHNVDVHCLDDKDRDLLHGAAVSGHDEIVYLLLDKGLDPNARDKRGVTPLHDAARNGRFTTAQILLDNGATFWLKDSSGRTPWTVAWQNGQTSILKVLERKSPYESTEQELSGQYPNAGELPIWSLALLGKKDLVTKALSTRRNEISFLDPDTSNTALHCAVLANHPEIVSMLLRVGMSVDATNDYFRTPLHMAALNGDLEIMKLLLNDRLTDEIVVNAKDKWGTSALLISYSNRHIECSLLLIEDGATIPDSKQTMKQSLFFFAIEFGRLQAVIELVNMGADVQVKNVLGLTGFQMAQDGGKADIENYLRKNKSVRVNGSEIVGEAEEEVKMASMTLRASPFHRPEIWEEDGEVERGLGQASELAGAAVTNEITRSYGTTAPNGTASATSLQYLESLKAPSIAPWSREVSCVEKGGIGVETKQVRVPQLA</sequence>
<dbReference type="Pfam" id="PF22939">
    <property type="entry name" value="WHD_GPIID"/>
    <property type="match status" value="1"/>
</dbReference>
<dbReference type="Proteomes" id="UP001276659">
    <property type="component" value="Unassembled WGS sequence"/>
</dbReference>
<dbReference type="SMART" id="SM00248">
    <property type="entry name" value="ANK"/>
    <property type="match status" value="14"/>
</dbReference>
<comment type="caution">
    <text evidence="9">The sequence shown here is derived from an EMBL/GenBank/DDBJ whole genome shotgun (WGS) entry which is preliminary data.</text>
</comment>
<feature type="repeat" description="ANK" evidence="6">
    <location>
        <begin position="1027"/>
        <end position="1059"/>
    </location>
</feature>
<dbReference type="Gene3D" id="1.25.40.20">
    <property type="entry name" value="Ankyrin repeat-containing domain"/>
    <property type="match status" value="3"/>
</dbReference>
<feature type="repeat" description="ANK" evidence="6">
    <location>
        <begin position="754"/>
        <end position="786"/>
    </location>
</feature>
<keyword evidence="1" id="KW-0479">Metal-binding</keyword>
<keyword evidence="3" id="KW-0863">Zinc-finger</keyword>
<feature type="repeat" description="ANK" evidence="6">
    <location>
        <begin position="994"/>
        <end position="1026"/>
    </location>
</feature>
<reference evidence="9" key="1">
    <citation type="submission" date="2022-11" db="EMBL/GenBank/DDBJ databases">
        <title>Chromosomal genome sequence assembly and mating type (MAT) locus characterization of the leprose asexual lichenized fungus Lepraria neglecta (Nyl.) Erichsen.</title>
        <authorList>
            <person name="Allen J.L."/>
            <person name="Pfeffer B."/>
        </authorList>
    </citation>
    <scope>NUCLEOTIDE SEQUENCE</scope>
    <source>
        <strain evidence="9">Allen 5258</strain>
    </source>
</reference>
<evidence type="ECO:0000256" key="1">
    <source>
        <dbReference type="ARBA" id="ARBA00022723"/>
    </source>
</evidence>
<dbReference type="Gene3D" id="3.40.50.300">
    <property type="entry name" value="P-loop containing nucleotide triphosphate hydrolases"/>
    <property type="match status" value="1"/>
</dbReference>
<dbReference type="GO" id="GO:0008270">
    <property type="term" value="F:zinc ion binding"/>
    <property type="evidence" value="ECO:0007669"/>
    <property type="project" value="UniProtKB-KW"/>
</dbReference>
<name>A0AAE0DFC9_9LECA</name>
<dbReference type="PROSITE" id="PS50088">
    <property type="entry name" value="ANK_REPEAT"/>
    <property type="match status" value="8"/>
</dbReference>
<evidence type="ECO:0000256" key="6">
    <source>
        <dbReference type="PROSITE-ProRule" id="PRU00023"/>
    </source>
</evidence>
<dbReference type="PANTHER" id="PTHR24198:SF165">
    <property type="entry name" value="ANKYRIN REPEAT-CONTAINING PROTEIN-RELATED"/>
    <property type="match status" value="1"/>
</dbReference>
<dbReference type="SUPFAM" id="SSF48403">
    <property type="entry name" value="Ankyrin repeat"/>
    <property type="match status" value="2"/>
</dbReference>
<dbReference type="InterPro" id="IPR054471">
    <property type="entry name" value="GPIID_WHD"/>
</dbReference>
<evidence type="ECO:0000259" key="7">
    <source>
        <dbReference type="Pfam" id="PF22939"/>
    </source>
</evidence>
<protein>
    <recommendedName>
        <fullName evidence="11">Ankyrin</fullName>
    </recommendedName>
</protein>
<feature type="repeat" description="ANK" evidence="6">
    <location>
        <begin position="1168"/>
        <end position="1190"/>
    </location>
</feature>
<gene>
    <name evidence="9" type="ORF">OEA41_010688</name>
</gene>
<feature type="repeat" description="ANK" evidence="6">
    <location>
        <begin position="1135"/>
        <end position="1167"/>
    </location>
</feature>
<feature type="repeat" description="ANK" evidence="6">
    <location>
        <begin position="857"/>
        <end position="880"/>
    </location>
</feature>
<dbReference type="Pfam" id="PF24883">
    <property type="entry name" value="NPHP3_N"/>
    <property type="match status" value="1"/>
</dbReference>
<keyword evidence="10" id="KW-1185">Reference proteome</keyword>
<dbReference type="EMBL" id="JASNWA010000011">
    <property type="protein sequence ID" value="KAK3167561.1"/>
    <property type="molecule type" value="Genomic_DNA"/>
</dbReference>
<dbReference type="InterPro" id="IPR056884">
    <property type="entry name" value="NPHP3-like_N"/>
</dbReference>
<evidence type="ECO:0000256" key="2">
    <source>
        <dbReference type="ARBA" id="ARBA00022737"/>
    </source>
</evidence>
<evidence type="ECO:0000256" key="5">
    <source>
        <dbReference type="ARBA" id="ARBA00023043"/>
    </source>
</evidence>
<evidence type="ECO:0000313" key="10">
    <source>
        <dbReference type="Proteomes" id="UP001276659"/>
    </source>
</evidence>
<feature type="domain" description="Nephrocystin 3-like N-terminal" evidence="8">
    <location>
        <begin position="226"/>
        <end position="382"/>
    </location>
</feature>
<dbReference type="Gene3D" id="3.30.60.90">
    <property type="match status" value="1"/>
</dbReference>
<feature type="repeat" description="ANK" evidence="6">
    <location>
        <begin position="788"/>
        <end position="820"/>
    </location>
</feature>
<feature type="domain" description="GPI inositol-deacylase winged helix" evidence="7">
    <location>
        <begin position="571"/>
        <end position="648"/>
    </location>
</feature>
<keyword evidence="4" id="KW-0862">Zinc</keyword>
<dbReference type="PANTHER" id="PTHR24198">
    <property type="entry name" value="ANKYRIN REPEAT AND PROTEIN KINASE DOMAIN-CONTAINING PROTEIN"/>
    <property type="match status" value="1"/>
</dbReference>
<dbReference type="SUPFAM" id="SSF52540">
    <property type="entry name" value="P-loop containing nucleoside triphosphate hydrolases"/>
    <property type="match status" value="1"/>
</dbReference>
<keyword evidence="5 6" id="KW-0040">ANK repeat</keyword>
<proteinExistence type="predicted"/>
<feature type="repeat" description="ANK" evidence="6">
    <location>
        <begin position="927"/>
        <end position="959"/>
    </location>
</feature>
<evidence type="ECO:0008006" key="11">
    <source>
        <dbReference type="Google" id="ProtNLM"/>
    </source>
</evidence>